<evidence type="ECO:0000313" key="4">
    <source>
        <dbReference type="Proteomes" id="UP000193558"/>
    </source>
</evidence>
<dbReference type="InterPro" id="IPR050246">
    <property type="entry name" value="Class_II_FBP_aldolase"/>
</dbReference>
<reference evidence="3 4" key="1">
    <citation type="journal article" date="2017" name="Antonie Van Leeuwenhoek">
        <title>Phylogenomic resolution of the bacterial genus Pantoea and its relationship with Erwinia and Tatumella.</title>
        <authorList>
            <person name="Palmer M."/>
            <person name="Steenkamp E.T."/>
            <person name="Coetzee M.P."/>
            <person name="Chan W.Y."/>
            <person name="van Zyl E."/>
            <person name="De Maayer P."/>
            <person name="Coutinho T.A."/>
            <person name="Blom J."/>
            <person name="Smits T.H."/>
            <person name="Duffy B."/>
            <person name="Venter S.N."/>
        </authorList>
    </citation>
    <scope>NUCLEOTIDE SEQUENCE [LARGE SCALE GENOMIC DNA]</scope>
    <source>
        <strain evidence="3 4">LMG 26275</strain>
    </source>
</reference>
<evidence type="ECO:0000256" key="1">
    <source>
        <dbReference type="PIRSR" id="PIRSR001359-1"/>
    </source>
</evidence>
<comment type="caution">
    <text evidence="3">The sequence shown here is derived from an EMBL/GenBank/DDBJ whole genome shotgun (WGS) entry which is preliminary data.</text>
</comment>
<dbReference type="GO" id="GO:0016832">
    <property type="term" value="F:aldehyde-lyase activity"/>
    <property type="evidence" value="ECO:0007669"/>
    <property type="project" value="InterPro"/>
</dbReference>
<protein>
    <recommendedName>
        <fullName evidence="5">Ketose-bisphosphate aldolase</fullName>
    </recommendedName>
</protein>
<dbReference type="NCBIfam" id="TIGR00167">
    <property type="entry name" value="cbbA"/>
    <property type="match status" value="1"/>
</dbReference>
<dbReference type="GO" id="GO:0008270">
    <property type="term" value="F:zinc ion binding"/>
    <property type="evidence" value="ECO:0007669"/>
    <property type="project" value="InterPro"/>
</dbReference>
<dbReference type="AlphaFoldDB" id="A0A1X1D512"/>
<feature type="binding site" evidence="2">
    <location>
        <position position="208"/>
    </location>
    <ligand>
        <name>Zn(2+)</name>
        <dbReference type="ChEBI" id="CHEBI:29105"/>
        <label>1</label>
        <note>catalytic</note>
    </ligand>
</feature>
<dbReference type="PANTHER" id="PTHR30304">
    <property type="entry name" value="D-TAGATOSE-1,6-BISPHOSPHATE ALDOLASE"/>
    <property type="match status" value="1"/>
</dbReference>
<feature type="binding site" evidence="2">
    <location>
        <position position="132"/>
    </location>
    <ligand>
        <name>Zn(2+)</name>
        <dbReference type="ChEBI" id="CHEBI:29105"/>
        <label>2</label>
    </ligand>
</feature>
<dbReference type="PANTHER" id="PTHR30304:SF0">
    <property type="entry name" value="D-TAGATOSE-1,6-BISPHOSPHATE ALDOLASE SUBUNIT GATY-RELATED"/>
    <property type="match status" value="1"/>
</dbReference>
<sequence length="286" mass="30658">MLINMKNLLSVAKDNKFGVGAFNIASAEFARLVIEVAEELHSPVILEVHPVEHDFCGDAFIVYLREIAEKASVPVVIHQDHGQTLEHNIKAIQTGYTSVMIDASLLAFEDNIALTRKMTEIAHAAGVSVEAELGTIGVAEGSAEGGHSEILYTDPDQAARFVEETGVDTLAVAIGTSHGLYPAGKQPQLDIPRLKEIAARVDIPLVLHGGSGNKDSEVAEAIQNGVGKINISSDMKKAFFVALEDEIKRGGHEPSELFLKPMAAAKEVVAHKMRLFSSAGKAELYA</sequence>
<feature type="binding site" evidence="2">
    <location>
        <position position="81"/>
    </location>
    <ligand>
        <name>Zn(2+)</name>
        <dbReference type="ChEBI" id="CHEBI:29105"/>
        <label>1</label>
        <note>catalytic</note>
    </ligand>
</feature>
<feature type="active site" description="Proton donor" evidence="1">
    <location>
        <position position="80"/>
    </location>
</feature>
<dbReference type="EMBL" id="MLFR01000001">
    <property type="protein sequence ID" value="ORM71717.1"/>
    <property type="molecule type" value="Genomic_DNA"/>
</dbReference>
<comment type="cofactor">
    <cofactor evidence="2">
        <name>Zn(2+)</name>
        <dbReference type="ChEBI" id="CHEBI:29105"/>
    </cofactor>
    <text evidence="2">Binds 2 Zn(2+) ions per subunit. One is catalytic and the other provides a structural contribution.</text>
</comment>
<accession>A0A1X1D512</accession>
<dbReference type="PIRSF" id="PIRSF001359">
    <property type="entry name" value="F_bP_aldolase_II"/>
    <property type="match status" value="1"/>
</dbReference>
<organism evidence="3 4">
    <name type="scientific">Pantoea rwandensis</name>
    <dbReference type="NCBI Taxonomy" id="1076550"/>
    <lineage>
        <taxon>Bacteria</taxon>
        <taxon>Pseudomonadati</taxon>
        <taxon>Pseudomonadota</taxon>
        <taxon>Gammaproteobacteria</taxon>
        <taxon>Enterobacterales</taxon>
        <taxon>Erwiniaceae</taxon>
        <taxon>Pantoea</taxon>
    </lineage>
</organism>
<feature type="binding site" evidence="2">
    <location>
        <position position="102"/>
    </location>
    <ligand>
        <name>Zn(2+)</name>
        <dbReference type="ChEBI" id="CHEBI:29105"/>
        <label>2</label>
    </ligand>
</feature>
<dbReference type="CDD" id="cd00947">
    <property type="entry name" value="TBP_aldolase_IIB"/>
    <property type="match status" value="1"/>
</dbReference>
<dbReference type="Pfam" id="PF01116">
    <property type="entry name" value="F_bP_aldolase"/>
    <property type="match status" value="1"/>
</dbReference>
<evidence type="ECO:0008006" key="5">
    <source>
        <dbReference type="Google" id="ProtNLM"/>
    </source>
</evidence>
<dbReference type="InterPro" id="IPR000771">
    <property type="entry name" value="FBA_II"/>
</dbReference>
<keyword evidence="2" id="KW-0862">Zinc</keyword>
<dbReference type="GO" id="GO:0005975">
    <property type="term" value="P:carbohydrate metabolic process"/>
    <property type="evidence" value="ECO:0007669"/>
    <property type="project" value="InterPro"/>
</dbReference>
<dbReference type="Proteomes" id="UP000193558">
    <property type="component" value="Unassembled WGS sequence"/>
</dbReference>
<dbReference type="Gene3D" id="3.20.20.70">
    <property type="entry name" value="Aldolase class I"/>
    <property type="match status" value="1"/>
</dbReference>
<proteinExistence type="predicted"/>
<name>A0A1X1D512_9GAMM</name>
<keyword evidence="2" id="KW-0479">Metal-binding</keyword>
<gene>
    <name evidence="3" type="ORF">HA51_01180</name>
</gene>
<dbReference type="InterPro" id="IPR013785">
    <property type="entry name" value="Aldolase_TIM"/>
</dbReference>
<evidence type="ECO:0000256" key="2">
    <source>
        <dbReference type="PIRSR" id="PIRSR001359-3"/>
    </source>
</evidence>
<dbReference type="SUPFAM" id="SSF51569">
    <property type="entry name" value="Aldolase"/>
    <property type="match status" value="1"/>
</dbReference>
<feature type="binding site" evidence="2">
    <location>
        <position position="178"/>
    </location>
    <ligand>
        <name>Zn(2+)</name>
        <dbReference type="ChEBI" id="CHEBI:29105"/>
        <label>1</label>
        <note>catalytic</note>
    </ligand>
</feature>
<dbReference type="OrthoDB" id="9803995at2"/>
<evidence type="ECO:0000313" key="3">
    <source>
        <dbReference type="EMBL" id="ORM71717.1"/>
    </source>
</evidence>
<dbReference type="RefSeq" id="WP_084931374.1">
    <property type="nucleotide sequence ID" value="NZ_MLFR01000001.1"/>
</dbReference>